<evidence type="ECO:0000256" key="5">
    <source>
        <dbReference type="ARBA" id="ARBA00022801"/>
    </source>
</evidence>
<feature type="transmembrane region" description="Helical" evidence="8">
    <location>
        <begin position="136"/>
        <end position="154"/>
    </location>
</feature>
<proteinExistence type="predicted"/>
<keyword evidence="7 8" id="KW-0472">Membrane</keyword>
<dbReference type="Pfam" id="PF09721">
    <property type="entry name" value="Exosortase_EpsH"/>
    <property type="match status" value="1"/>
</dbReference>
<dbReference type="InterPro" id="IPR013426">
    <property type="entry name" value="EpsH-like"/>
</dbReference>
<keyword evidence="6 8" id="KW-1133">Transmembrane helix</keyword>
<dbReference type="GO" id="GO:0006508">
    <property type="term" value="P:proteolysis"/>
    <property type="evidence" value="ECO:0007669"/>
    <property type="project" value="UniProtKB-KW"/>
</dbReference>
<comment type="subcellular location">
    <subcellularLocation>
        <location evidence="1">Cell membrane</location>
        <topology evidence="1">Multi-pass membrane protein</topology>
    </subcellularLocation>
</comment>
<dbReference type="AlphaFoldDB" id="A0A538U9T7"/>
<feature type="transmembrane region" description="Helical" evidence="8">
    <location>
        <begin position="269"/>
        <end position="289"/>
    </location>
</feature>
<evidence type="ECO:0000256" key="3">
    <source>
        <dbReference type="ARBA" id="ARBA00022670"/>
    </source>
</evidence>
<name>A0A538U9T7_UNCEI</name>
<reference evidence="9 10" key="1">
    <citation type="journal article" date="2019" name="Nat. Microbiol.">
        <title>Mediterranean grassland soil C-N compound turnover is dependent on rainfall and depth, and is mediated by genomically divergent microorganisms.</title>
        <authorList>
            <person name="Diamond S."/>
            <person name="Andeer P.F."/>
            <person name="Li Z."/>
            <person name="Crits-Christoph A."/>
            <person name="Burstein D."/>
            <person name="Anantharaman K."/>
            <person name="Lane K.R."/>
            <person name="Thomas B.C."/>
            <person name="Pan C."/>
            <person name="Northen T.R."/>
            <person name="Banfield J.F."/>
        </authorList>
    </citation>
    <scope>NUCLEOTIDE SEQUENCE [LARGE SCALE GENOMIC DNA]</scope>
    <source>
        <strain evidence="9">WS_11</strain>
    </source>
</reference>
<keyword evidence="3" id="KW-0645">Protease</keyword>
<dbReference type="InterPro" id="IPR026392">
    <property type="entry name" value="Exo/Archaeosortase_dom"/>
</dbReference>
<keyword evidence="4 8" id="KW-0812">Transmembrane</keyword>
<accession>A0A538U9T7</accession>
<feature type="transmembrane region" description="Helical" evidence="8">
    <location>
        <begin position="203"/>
        <end position="220"/>
    </location>
</feature>
<evidence type="ECO:0000313" key="9">
    <source>
        <dbReference type="EMBL" id="TMQ72665.1"/>
    </source>
</evidence>
<evidence type="ECO:0000256" key="1">
    <source>
        <dbReference type="ARBA" id="ARBA00004651"/>
    </source>
</evidence>
<dbReference type="Proteomes" id="UP000319771">
    <property type="component" value="Unassembled WGS sequence"/>
</dbReference>
<dbReference type="EMBL" id="VBPB01000098">
    <property type="protein sequence ID" value="TMQ72665.1"/>
    <property type="molecule type" value="Genomic_DNA"/>
</dbReference>
<dbReference type="InterPro" id="IPR019127">
    <property type="entry name" value="Exosortase"/>
</dbReference>
<protein>
    <submittedName>
        <fullName evidence="9">Exosortase/archaeosortase family protein</fullName>
    </submittedName>
</protein>
<evidence type="ECO:0000313" key="10">
    <source>
        <dbReference type="Proteomes" id="UP000319771"/>
    </source>
</evidence>
<dbReference type="GO" id="GO:0005886">
    <property type="term" value="C:plasma membrane"/>
    <property type="evidence" value="ECO:0007669"/>
    <property type="project" value="UniProtKB-SubCell"/>
</dbReference>
<organism evidence="9 10">
    <name type="scientific">Eiseniibacteriota bacterium</name>
    <dbReference type="NCBI Taxonomy" id="2212470"/>
    <lineage>
        <taxon>Bacteria</taxon>
        <taxon>Candidatus Eiseniibacteriota</taxon>
    </lineage>
</organism>
<comment type="caution">
    <text evidence="9">The sequence shown here is derived from an EMBL/GenBank/DDBJ whole genome shotgun (WGS) entry which is preliminary data.</text>
</comment>
<feature type="transmembrane region" description="Helical" evidence="8">
    <location>
        <begin position="26"/>
        <end position="46"/>
    </location>
</feature>
<dbReference type="NCBIfam" id="TIGR04178">
    <property type="entry name" value="exo_archaeo"/>
    <property type="match status" value="1"/>
</dbReference>
<gene>
    <name evidence="9" type="ORF">E6K81_06780</name>
</gene>
<feature type="transmembrane region" description="Helical" evidence="8">
    <location>
        <begin position="87"/>
        <end position="104"/>
    </location>
</feature>
<keyword evidence="2" id="KW-1003">Cell membrane</keyword>
<sequence length="301" mass="31868">MSTLESRRAFAAPPGAGTASRLAPRAVLGGAVVAALLAAVYFRTAATLWHTWTHNDDYSHGPLVPLVSLAALWLGRHRLAALPLGPDARGLALLALACLLQVLGIRADVFALQGWSLLVMLTGLSLTFQGTARTRALAFPIGYLAFMLTFPPFVMNTLSYGLKEITMRLSTAASEALGAQFQRSGMTLYLAGGDLRMENPCSGLRSLLAMLATAAAFAWFQPGAGWRRLLLFLSGIPIAVAGNALRITALILVAHYAGVKQATGRFHDWSGYFVYAAALGALFAARALLTPRTARAGTEAA</sequence>
<evidence type="ECO:0000256" key="6">
    <source>
        <dbReference type="ARBA" id="ARBA00022989"/>
    </source>
</evidence>
<evidence type="ECO:0000256" key="8">
    <source>
        <dbReference type="SAM" id="Phobius"/>
    </source>
</evidence>
<evidence type="ECO:0000256" key="4">
    <source>
        <dbReference type="ARBA" id="ARBA00022692"/>
    </source>
</evidence>
<keyword evidence="5" id="KW-0378">Hydrolase</keyword>
<evidence type="ECO:0000256" key="7">
    <source>
        <dbReference type="ARBA" id="ARBA00023136"/>
    </source>
</evidence>
<dbReference type="NCBIfam" id="TIGR02602">
    <property type="entry name" value="8TM_EpsH"/>
    <property type="match status" value="1"/>
</dbReference>
<evidence type="ECO:0000256" key="2">
    <source>
        <dbReference type="ARBA" id="ARBA00022475"/>
    </source>
</evidence>
<dbReference type="GO" id="GO:0008233">
    <property type="term" value="F:peptidase activity"/>
    <property type="evidence" value="ECO:0007669"/>
    <property type="project" value="UniProtKB-KW"/>
</dbReference>
<feature type="transmembrane region" description="Helical" evidence="8">
    <location>
        <begin position="229"/>
        <end position="257"/>
    </location>
</feature>
<feature type="transmembrane region" description="Helical" evidence="8">
    <location>
        <begin position="110"/>
        <end position="129"/>
    </location>
</feature>
<feature type="transmembrane region" description="Helical" evidence="8">
    <location>
        <begin position="58"/>
        <end position="75"/>
    </location>
</feature>